<dbReference type="AlphaFoldDB" id="A0A4Z1KXH0"/>
<keyword evidence="2" id="KW-1185">Reference proteome</keyword>
<dbReference type="Proteomes" id="UP000297280">
    <property type="component" value="Unassembled WGS sequence"/>
</dbReference>
<dbReference type="EMBL" id="PQXO01000118">
    <property type="protein sequence ID" value="TGO89244.1"/>
    <property type="molecule type" value="Genomic_DNA"/>
</dbReference>
<name>A0A4Z1KXH0_9HELO</name>
<organism evidence="1 2">
    <name type="scientific">Botrytis porri</name>
    <dbReference type="NCBI Taxonomy" id="87229"/>
    <lineage>
        <taxon>Eukaryota</taxon>
        <taxon>Fungi</taxon>
        <taxon>Dikarya</taxon>
        <taxon>Ascomycota</taxon>
        <taxon>Pezizomycotina</taxon>
        <taxon>Leotiomycetes</taxon>
        <taxon>Helotiales</taxon>
        <taxon>Sclerotiniaceae</taxon>
        <taxon>Botrytis</taxon>
    </lineage>
</organism>
<evidence type="ECO:0000313" key="1">
    <source>
        <dbReference type="EMBL" id="TGO89244.1"/>
    </source>
</evidence>
<reference evidence="1 2" key="1">
    <citation type="submission" date="2017-12" db="EMBL/GenBank/DDBJ databases">
        <title>Comparative genomics of Botrytis spp.</title>
        <authorList>
            <person name="Valero-Jimenez C.A."/>
            <person name="Tapia P."/>
            <person name="Veloso J."/>
            <person name="Silva-Moreno E."/>
            <person name="Staats M."/>
            <person name="Valdes J.H."/>
            <person name="Van Kan J.A.L."/>
        </authorList>
    </citation>
    <scope>NUCLEOTIDE SEQUENCE [LARGE SCALE GENOMIC DNA]</scope>
    <source>
        <strain evidence="1 2">MUCL3349</strain>
    </source>
</reference>
<accession>A0A4Z1KXH0</accession>
<protein>
    <submittedName>
        <fullName evidence="1">Uncharacterized protein</fullName>
    </submittedName>
</protein>
<sequence length="217" mass="24034">MSSSLCSYIPKLVPQGGQGGLALALRMPTASLASCTDTGARPAETNPLVNVTNIIPAVLGLRTPFLDPEIRKLSHYSTSKWSLSFCHDFYSECVLMSPKYQALQSCKTESSAGPRKIVSPLASGLSSKRIAFHKFTHSEHDQSVLYLPELYSSNRTRNPKRKSCSNLGPKIITWLPTSALKQISGYKKNRSNKPEGQKAHDGKDETMNKHLLFYFEK</sequence>
<gene>
    <name evidence="1" type="ORF">BPOR_0118g00070</name>
</gene>
<proteinExistence type="predicted"/>
<comment type="caution">
    <text evidence="1">The sequence shown here is derived from an EMBL/GenBank/DDBJ whole genome shotgun (WGS) entry which is preliminary data.</text>
</comment>
<evidence type="ECO:0000313" key="2">
    <source>
        <dbReference type="Proteomes" id="UP000297280"/>
    </source>
</evidence>